<proteinExistence type="predicted"/>
<organism evidence="1 2">
    <name type="scientific">Funneliformis mosseae</name>
    <name type="common">Endomycorrhizal fungus</name>
    <name type="synonym">Glomus mosseae</name>
    <dbReference type="NCBI Taxonomy" id="27381"/>
    <lineage>
        <taxon>Eukaryota</taxon>
        <taxon>Fungi</taxon>
        <taxon>Fungi incertae sedis</taxon>
        <taxon>Mucoromycota</taxon>
        <taxon>Glomeromycotina</taxon>
        <taxon>Glomeromycetes</taxon>
        <taxon>Glomerales</taxon>
        <taxon>Glomeraceae</taxon>
        <taxon>Funneliformis</taxon>
    </lineage>
</organism>
<dbReference type="AlphaFoldDB" id="A0A9N9NHP4"/>
<reference evidence="1" key="1">
    <citation type="submission" date="2021-06" db="EMBL/GenBank/DDBJ databases">
        <authorList>
            <person name="Kallberg Y."/>
            <person name="Tangrot J."/>
            <person name="Rosling A."/>
        </authorList>
    </citation>
    <scope>NUCLEOTIDE SEQUENCE</scope>
    <source>
        <strain evidence="1">87-6 pot B 2015</strain>
    </source>
</reference>
<sequence>MIESNPQDDQYKIPLNLISDISILENQVAACRGGEHYQLTVDQFNFRDDGGIDFQRFCIKNNQREITGGI</sequence>
<name>A0A9N9NHP4_FUNMO</name>
<gene>
    <name evidence="1" type="ORF">FMOSSE_LOCUS15684</name>
</gene>
<protein>
    <submittedName>
        <fullName evidence="1">6676_t:CDS:1</fullName>
    </submittedName>
</protein>
<dbReference type="EMBL" id="CAJVPP010017164">
    <property type="protein sequence ID" value="CAG8731824.1"/>
    <property type="molecule type" value="Genomic_DNA"/>
</dbReference>
<feature type="non-terminal residue" evidence="1">
    <location>
        <position position="70"/>
    </location>
</feature>
<evidence type="ECO:0000313" key="1">
    <source>
        <dbReference type="EMBL" id="CAG8731824.1"/>
    </source>
</evidence>
<keyword evidence="2" id="KW-1185">Reference proteome</keyword>
<dbReference type="Proteomes" id="UP000789375">
    <property type="component" value="Unassembled WGS sequence"/>
</dbReference>
<evidence type="ECO:0000313" key="2">
    <source>
        <dbReference type="Proteomes" id="UP000789375"/>
    </source>
</evidence>
<accession>A0A9N9NHP4</accession>
<comment type="caution">
    <text evidence="1">The sequence shown here is derived from an EMBL/GenBank/DDBJ whole genome shotgun (WGS) entry which is preliminary data.</text>
</comment>